<accession>A0A1U9KBU5</accession>
<name>A0A1U9KBU5_9BACL</name>
<dbReference type="KEGG" id="ntr:B0W44_11890"/>
<dbReference type="GO" id="GO:0055052">
    <property type="term" value="C:ATP-binding cassette (ABC) transporter complex, substrate-binding subunit-containing"/>
    <property type="evidence" value="ECO:0007669"/>
    <property type="project" value="TreeGrafter"/>
</dbReference>
<evidence type="ECO:0000256" key="3">
    <source>
        <dbReference type="ARBA" id="ARBA00022729"/>
    </source>
</evidence>
<dbReference type="EMBL" id="CP019699">
    <property type="protein sequence ID" value="AQS57535.1"/>
    <property type="molecule type" value="Genomic_DNA"/>
</dbReference>
<dbReference type="PANTHER" id="PTHR30061:SF50">
    <property type="entry name" value="MALTOSE_MALTODEXTRIN-BINDING PERIPLASMIC PROTEIN"/>
    <property type="match status" value="1"/>
</dbReference>
<organism evidence="4 5">
    <name type="scientific">Novibacillus thermophilus</name>
    <dbReference type="NCBI Taxonomy" id="1471761"/>
    <lineage>
        <taxon>Bacteria</taxon>
        <taxon>Bacillati</taxon>
        <taxon>Bacillota</taxon>
        <taxon>Bacilli</taxon>
        <taxon>Bacillales</taxon>
        <taxon>Thermoactinomycetaceae</taxon>
        <taxon>Novibacillus</taxon>
    </lineage>
</organism>
<reference evidence="4 5" key="1">
    <citation type="journal article" date="2015" name="Int. J. Syst. Evol. Microbiol.">
        <title>Novibacillus thermophilus gen. nov., sp. nov., a Gram-staining-negative and moderately thermophilic member of the family Thermoactinomycetaceae.</title>
        <authorList>
            <person name="Yang G."/>
            <person name="Chen J."/>
            <person name="Zhou S."/>
        </authorList>
    </citation>
    <scope>NUCLEOTIDE SEQUENCE [LARGE SCALE GENOMIC DNA]</scope>
    <source>
        <strain evidence="4 5">SG-1</strain>
    </source>
</reference>
<dbReference type="GO" id="GO:0042956">
    <property type="term" value="P:maltodextrin transmembrane transport"/>
    <property type="evidence" value="ECO:0007669"/>
    <property type="project" value="TreeGrafter"/>
</dbReference>
<dbReference type="GO" id="GO:1901982">
    <property type="term" value="F:maltose binding"/>
    <property type="evidence" value="ECO:0007669"/>
    <property type="project" value="TreeGrafter"/>
</dbReference>
<dbReference type="AlphaFoldDB" id="A0A1U9KBU5"/>
<protein>
    <recommendedName>
        <fullName evidence="6">ABC transporter substrate-binding protein</fullName>
    </recommendedName>
</protein>
<proteinExistence type="inferred from homology"/>
<dbReference type="CDD" id="cd14748">
    <property type="entry name" value="PBP2_UgpB"/>
    <property type="match status" value="1"/>
</dbReference>
<dbReference type="SUPFAM" id="SSF53850">
    <property type="entry name" value="Periplasmic binding protein-like II"/>
    <property type="match status" value="1"/>
</dbReference>
<gene>
    <name evidence="4" type="ORF">B0W44_11890</name>
</gene>
<dbReference type="Gene3D" id="3.40.190.10">
    <property type="entry name" value="Periplasmic binding protein-like II"/>
    <property type="match status" value="1"/>
</dbReference>
<evidence type="ECO:0000256" key="2">
    <source>
        <dbReference type="ARBA" id="ARBA00022448"/>
    </source>
</evidence>
<comment type="similarity">
    <text evidence="1">Belongs to the bacterial solute-binding protein 1 family.</text>
</comment>
<evidence type="ECO:0000313" key="5">
    <source>
        <dbReference type="Proteomes" id="UP000188603"/>
    </source>
</evidence>
<keyword evidence="3" id="KW-0732">Signal</keyword>
<dbReference type="STRING" id="1471761.B0W44_11890"/>
<sequence length="445" mass="48275">MSGGGSSVKHYVKSLLLMFSAVLVVGLIGCSSSGAGEGNADSKSDEGAVELTLLTHYSQQQEEELQTYIDQWNEENPNIHVTHKSIADFSQLLPTMMAQQTAGQQADILHVYSLWGGQLVQSNVLAAPPEDVIADIRANYPDAAVNGATVNGELYGYPTEIQTYALYYNKKLLEKAGYSDPPETWDELYEIAEATTEREGKKLKVAGFGLKSSPDSSGTTHPFLSLLYSAGGTFISEDGTETSIHSDAALKTLRFQQQLIEDGLTDTSFEVADAFPSEQVAMTINAGWWQGTLKATMGDKYAHVGVTSVPSPDGSGSGSVSYGFFYGVNERSQQQKEAWEFLKWLNGEAQENGATPEANFLASQGIIPSRTSDLEALETAFATPNNQPFIEALEYAVPEPNVLNGEKIKTSLQKQIESVWSGQITPEQALETAEQQILRDLTANQ</sequence>
<keyword evidence="2" id="KW-0813">Transport</keyword>
<dbReference type="Proteomes" id="UP000188603">
    <property type="component" value="Chromosome"/>
</dbReference>
<dbReference type="PANTHER" id="PTHR30061">
    <property type="entry name" value="MALTOSE-BINDING PERIPLASMIC PROTEIN"/>
    <property type="match status" value="1"/>
</dbReference>
<evidence type="ECO:0000256" key="1">
    <source>
        <dbReference type="ARBA" id="ARBA00008520"/>
    </source>
</evidence>
<evidence type="ECO:0008006" key="6">
    <source>
        <dbReference type="Google" id="ProtNLM"/>
    </source>
</evidence>
<dbReference type="InterPro" id="IPR006059">
    <property type="entry name" value="SBP"/>
</dbReference>
<dbReference type="GO" id="GO:0015768">
    <property type="term" value="P:maltose transport"/>
    <property type="evidence" value="ECO:0007669"/>
    <property type="project" value="TreeGrafter"/>
</dbReference>
<dbReference type="Pfam" id="PF01547">
    <property type="entry name" value="SBP_bac_1"/>
    <property type="match status" value="1"/>
</dbReference>
<keyword evidence="5" id="KW-1185">Reference proteome</keyword>
<evidence type="ECO:0000313" key="4">
    <source>
        <dbReference type="EMBL" id="AQS57535.1"/>
    </source>
</evidence>